<reference evidence="1" key="1">
    <citation type="submission" date="2024-12" db="EMBL/GenBank/DDBJ databases">
        <title>Comparative genomics and development of molecular markers within Purpureocillium lilacinum and among Purpureocillium species.</title>
        <authorList>
            <person name="Yeh Z.-Y."/>
            <person name="Ni N.-T."/>
            <person name="Lo P.-H."/>
            <person name="Mushyakhwo K."/>
            <person name="Lin C.-F."/>
            <person name="Nai Y.-S."/>
        </authorList>
    </citation>
    <scope>NUCLEOTIDE SEQUENCE</scope>
    <source>
        <strain evidence="1">NCHU-NPUST-175</strain>
    </source>
</reference>
<sequence>MDTTALELFFASQWTSITERSKSSLDPDDLEMVEQFRTWTDAQRYVLNEQLPSITLLGPALGHLETFAQVFGTQLGRNLDVSFLWGSLTRLLQSWLISSSFVLRILETLGKVPRMVKSLAHKAEAFNGYCKNNQAVDDPAKEACFDMQILFIEFFTASINFIHGAGDLERHRISNDPYPGDGDTPFRLIEQRYTVTNQELGEALIRVEKLARVKSSSWAQSSKRININTTEKITRCLMLPQTRTTRCFNREDVFDKLDEFLEPAAEQSSLRSVALHGLGGVGKSTVASTYVEKKFEDHIWDVILWVRGEKLSSLRQSFTDVAMRLKLPGAQPQTHDENLILVQDWFQSTGKLWSNPCFQIQMLMPFWPGSNHGHAIITTRNHSLAFEPASDGLEVLSWDAKTGSQFLLFLLKNNIGRDLEAEGTSALALSERLSGHALALSHMAGIIHDGELSIQEFMTIYLKNTRRAHATNELLALWEFSFKSLDQNSRTLLALMSFLMPDIIPQEIFEASTENSVPDHLRLCLDEFSLSAAIRKLITLALVKKNRNTKVLSVHRMVQTQFKHFLSVEERQKNFNDTVALVYNVFPREDVAKGQLYDAWETCNKYLQHVLNLRDCFTEEKTLSASFRATGQFCDLLIQCQRYLYETNALEDLGLLCEVNLAAVNSLVNSPQKDDMRASIMSHQANLAESLGDAQAAIELNKNAYEIRLHERPMKQQLLCYISNNVGYCYNTANDHKNSLEWFQKSQVWWTASVRDRSETQECPAFILKNTARCLVYLDDFEGAAKLLDVAISRLKTERPLNWAMLA</sequence>
<accession>A0ACC4DAP5</accession>
<gene>
    <name evidence="1" type="ORF">ACCO45_012313</name>
</gene>
<organism evidence="1 2">
    <name type="scientific">Purpureocillium lilacinum</name>
    <name type="common">Paecilomyces lilacinus</name>
    <dbReference type="NCBI Taxonomy" id="33203"/>
    <lineage>
        <taxon>Eukaryota</taxon>
        <taxon>Fungi</taxon>
        <taxon>Dikarya</taxon>
        <taxon>Ascomycota</taxon>
        <taxon>Pezizomycotina</taxon>
        <taxon>Sordariomycetes</taxon>
        <taxon>Hypocreomycetidae</taxon>
        <taxon>Hypocreales</taxon>
        <taxon>Ophiocordycipitaceae</taxon>
        <taxon>Purpureocillium</taxon>
    </lineage>
</organism>
<evidence type="ECO:0000313" key="2">
    <source>
        <dbReference type="Proteomes" id="UP001638806"/>
    </source>
</evidence>
<evidence type="ECO:0000313" key="1">
    <source>
        <dbReference type="EMBL" id="KAL3952370.1"/>
    </source>
</evidence>
<dbReference type="Proteomes" id="UP001638806">
    <property type="component" value="Unassembled WGS sequence"/>
</dbReference>
<name>A0ACC4DAP5_PURLI</name>
<proteinExistence type="predicted"/>
<comment type="caution">
    <text evidence="1">The sequence shown here is derived from an EMBL/GenBank/DDBJ whole genome shotgun (WGS) entry which is preliminary data.</text>
</comment>
<dbReference type="EMBL" id="JBGNUJ010000012">
    <property type="protein sequence ID" value="KAL3952370.1"/>
    <property type="molecule type" value="Genomic_DNA"/>
</dbReference>
<protein>
    <submittedName>
        <fullName evidence="1">Uncharacterized protein</fullName>
    </submittedName>
</protein>
<keyword evidence="2" id="KW-1185">Reference proteome</keyword>